<dbReference type="InterPro" id="IPR001680">
    <property type="entry name" value="WD40_rpt"/>
</dbReference>
<dbReference type="InterPro" id="IPR036322">
    <property type="entry name" value="WD40_repeat_dom_sf"/>
</dbReference>
<dbReference type="Proteomes" id="UP000023152">
    <property type="component" value="Unassembled WGS sequence"/>
</dbReference>
<gene>
    <name evidence="4" type="ORF">RFI_20630</name>
</gene>
<dbReference type="InterPro" id="IPR019775">
    <property type="entry name" value="WD40_repeat_CS"/>
</dbReference>
<evidence type="ECO:0000313" key="4">
    <source>
        <dbReference type="EMBL" id="ETO16710.1"/>
    </source>
</evidence>
<evidence type="ECO:0000256" key="2">
    <source>
        <dbReference type="ARBA" id="ARBA00022737"/>
    </source>
</evidence>
<keyword evidence="5" id="KW-1185">Reference proteome</keyword>
<dbReference type="InterPro" id="IPR020472">
    <property type="entry name" value="WD40_PAC1"/>
</dbReference>
<dbReference type="EMBL" id="ASPP01017925">
    <property type="protein sequence ID" value="ETO16710.1"/>
    <property type="molecule type" value="Genomic_DNA"/>
</dbReference>
<keyword evidence="2" id="KW-0677">Repeat</keyword>
<feature type="repeat" description="WD" evidence="3">
    <location>
        <begin position="10"/>
        <end position="36"/>
    </location>
</feature>
<organism evidence="4 5">
    <name type="scientific">Reticulomyxa filosa</name>
    <dbReference type="NCBI Taxonomy" id="46433"/>
    <lineage>
        <taxon>Eukaryota</taxon>
        <taxon>Sar</taxon>
        <taxon>Rhizaria</taxon>
        <taxon>Retaria</taxon>
        <taxon>Foraminifera</taxon>
        <taxon>Monothalamids</taxon>
        <taxon>Reticulomyxidae</taxon>
        <taxon>Reticulomyxa</taxon>
    </lineage>
</organism>
<dbReference type="PANTHER" id="PTHR22847">
    <property type="entry name" value="WD40 REPEAT PROTEIN"/>
    <property type="match status" value="1"/>
</dbReference>
<dbReference type="AlphaFoldDB" id="X6MUB3"/>
<proteinExistence type="predicted"/>
<dbReference type="PROSITE" id="PS50082">
    <property type="entry name" value="WD_REPEATS_2"/>
    <property type="match status" value="2"/>
</dbReference>
<dbReference type="Pfam" id="PF00400">
    <property type="entry name" value="WD40"/>
    <property type="match status" value="2"/>
</dbReference>
<evidence type="ECO:0000256" key="1">
    <source>
        <dbReference type="ARBA" id="ARBA00022574"/>
    </source>
</evidence>
<comment type="caution">
    <text evidence="4">The sequence shown here is derived from an EMBL/GenBank/DDBJ whole genome shotgun (WGS) entry which is preliminary data.</text>
</comment>
<dbReference type="InterPro" id="IPR015943">
    <property type="entry name" value="WD40/YVTN_repeat-like_dom_sf"/>
</dbReference>
<protein>
    <submittedName>
        <fullName evidence="4">Uncharacterized protein</fullName>
    </submittedName>
</protein>
<accession>X6MUB3</accession>
<evidence type="ECO:0000256" key="3">
    <source>
        <dbReference type="PROSITE-ProRule" id="PRU00221"/>
    </source>
</evidence>
<sequence length="194" mass="22009">MNNIGVIGGNGYTICSGPWDKTIRIWDIETAKQLSVFKGHKVNTILSGSQDNSIRLWDIRSGQQSQVFNGHTSVIWSVGYSPFVVNNIEVGGNSNVICSGSVGETIRFWDIRSNKNELYVMKDDISLCLKFMELKKKVNNNKQKSNDNCVNLYYGSIKGPIYILTKVCFDFHFNLFNLIKNYDNELKTKAIHIN</sequence>
<name>X6MUB3_RETFI</name>
<dbReference type="PRINTS" id="PR00320">
    <property type="entry name" value="GPROTEINBRPT"/>
</dbReference>
<reference evidence="4 5" key="1">
    <citation type="journal article" date="2013" name="Curr. Biol.">
        <title>The Genome of the Foraminiferan Reticulomyxa filosa.</title>
        <authorList>
            <person name="Glockner G."/>
            <person name="Hulsmann N."/>
            <person name="Schleicher M."/>
            <person name="Noegel A.A."/>
            <person name="Eichinger L."/>
            <person name="Gallinger C."/>
            <person name="Pawlowski J."/>
            <person name="Sierra R."/>
            <person name="Euteneuer U."/>
            <person name="Pillet L."/>
            <person name="Moustafa A."/>
            <person name="Platzer M."/>
            <person name="Groth M."/>
            <person name="Szafranski K."/>
            <person name="Schliwa M."/>
        </authorList>
    </citation>
    <scope>NUCLEOTIDE SEQUENCE [LARGE SCALE GENOMIC DNA]</scope>
</reference>
<feature type="repeat" description="WD" evidence="3">
    <location>
        <begin position="45"/>
        <end position="67"/>
    </location>
</feature>
<dbReference type="PROSITE" id="PS00678">
    <property type="entry name" value="WD_REPEATS_1"/>
    <property type="match status" value="1"/>
</dbReference>
<dbReference type="PANTHER" id="PTHR22847:SF637">
    <property type="entry name" value="WD REPEAT DOMAIN 5B"/>
    <property type="match status" value="1"/>
</dbReference>
<dbReference type="SMART" id="SM00320">
    <property type="entry name" value="WD40"/>
    <property type="match status" value="2"/>
</dbReference>
<dbReference type="Gene3D" id="2.130.10.10">
    <property type="entry name" value="YVTN repeat-like/Quinoprotein amine dehydrogenase"/>
    <property type="match status" value="1"/>
</dbReference>
<dbReference type="GO" id="GO:1990234">
    <property type="term" value="C:transferase complex"/>
    <property type="evidence" value="ECO:0007669"/>
    <property type="project" value="UniProtKB-ARBA"/>
</dbReference>
<evidence type="ECO:0000313" key="5">
    <source>
        <dbReference type="Proteomes" id="UP000023152"/>
    </source>
</evidence>
<keyword evidence="1 3" id="KW-0853">WD repeat</keyword>
<dbReference type="SUPFAM" id="SSF50978">
    <property type="entry name" value="WD40 repeat-like"/>
    <property type="match status" value="1"/>
</dbReference>